<keyword evidence="2" id="KW-1185">Reference proteome</keyword>
<gene>
    <name evidence="1" type="ORF">TM51_06092</name>
</gene>
<comment type="caution">
    <text evidence="1">The sequence shown here is derived from an EMBL/GenBank/DDBJ whole genome shotgun (WGS) entry which is preliminary data.</text>
</comment>
<dbReference type="Proteomes" id="UP000014184">
    <property type="component" value="Unassembled WGS sequence"/>
</dbReference>
<organism evidence="1 2">
    <name type="scientific">Thermobifida fusca TM51</name>
    <dbReference type="NCBI Taxonomy" id="1169414"/>
    <lineage>
        <taxon>Bacteria</taxon>
        <taxon>Bacillati</taxon>
        <taxon>Actinomycetota</taxon>
        <taxon>Actinomycetes</taxon>
        <taxon>Streptosporangiales</taxon>
        <taxon>Nocardiopsidaceae</taxon>
        <taxon>Thermobifida</taxon>
    </lineage>
</organism>
<sequence>MPDKEEEMASPTVRFVENSETAAQGDLLAAVPMGDLDTLLAGETEERAAPEAVLRAFELYLSQETQRG</sequence>
<dbReference type="AlphaFoldDB" id="A0A9P2WR14"/>
<protein>
    <submittedName>
        <fullName evidence="1">Uncharacterized protein</fullName>
    </submittedName>
</protein>
<name>A0A9P2WR14_THEFU</name>
<reference evidence="1 2" key="1">
    <citation type="journal article" date="2013" name="Genome Announc.">
        <title>Draft Genome Sequence of the Lignocellulose Decomposer Thermobifida fusca Strain TM51.</title>
        <authorList>
            <person name="Toth A."/>
            <person name="Barna T."/>
            <person name="Nagy I."/>
            <person name="Horvath B."/>
            <person name="Nagy I."/>
            <person name="Tancsics A."/>
            <person name="Kriszt B."/>
            <person name="Baka E."/>
            <person name="Fekete C."/>
            <person name="Kukolya J."/>
        </authorList>
    </citation>
    <scope>NUCLEOTIDE SEQUENCE [LARGE SCALE GENOMIC DNA]</scope>
    <source>
        <strain evidence="1 2">TM51</strain>
    </source>
</reference>
<evidence type="ECO:0000313" key="1">
    <source>
        <dbReference type="EMBL" id="EOR71730.1"/>
    </source>
</evidence>
<proteinExistence type="predicted"/>
<evidence type="ECO:0000313" key="2">
    <source>
        <dbReference type="Proteomes" id="UP000014184"/>
    </source>
</evidence>
<dbReference type="EMBL" id="AOSG01000028">
    <property type="protein sequence ID" value="EOR71730.1"/>
    <property type="molecule type" value="Genomic_DNA"/>
</dbReference>
<accession>A0A9P2WR14</accession>